<protein>
    <submittedName>
        <fullName evidence="12">Galactosylceramide sulfotransferase-like isoform X1</fullName>
    </submittedName>
</protein>
<dbReference type="RefSeq" id="XP_035661416.1">
    <property type="nucleotide sequence ID" value="XM_035805523.1"/>
</dbReference>
<evidence type="ECO:0000256" key="5">
    <source>
        <dbReference type="ARBA" id="ARBA00022968"/>
    </source>
</evidence>
<keyword evidence="8 10" id="KW-0472">Membrane</keyword>
<evidence type="ECO:0000313" key="12">
    <source>
        <dbReference type="RefSeq" id="XP_035661416.1"/>
    </source>
</evidence>
<comment type="similarity">
    <text evidence="2">Belongs to the galactose-3-O-sulfotransferase family.</text>
</comment>
<keyword evidence="6 10" id="KW-1133">Transmembrane helix</keyword>
<dbReference type="GeneID" id="118405780"/>
<dbReference type="AlphaFoldDB" id="A0A9J7K8V5"/>
<evidence type="ECO:0000256" key="4">
    <source>
        <dbReference type="ARBA" id="ARBA00022692"/>
    </source>
</evidence>
<dbReference type="OrthoDB" id="514299at2759"/>
<dbReference type="SUPFAM" id="SSF52540">
    <property type="entry name" value="P-loop containing nucleoside triphosphate hydrolases"/>
    <property type="match status" value="1"/>
</dbReference>
<reference evidence="11" key="1">
    <citation type="journal article" date="2020" name="Nat. Ecol. Evol.">
        <title>Deeply conserved synteny resolves early events in vertebrate evolution.</title>
        <authorList>
            <person name="Simakov O."/>
            <person name="Marletaz F."/>
            <person name="Yue J.X."/>
            <person name="O'Connell B."/>
            <person name="Jenkins J."/>
            <person name="Brandt A."/>
            <person name="Calef R."/>
            <person name="Tung C.H."/>
            <person name="Huang T.K."/>
            <person name="Schmutz J."/>
            <person name="Satoh N."/>
            <person name="Yu J.K."/>
            <person name="Putnam N.H."/>
            <person name="Green R.E."/>
            <person name="Rokhsar D.S."/>
        </authorList>
    </citation>
    <scope>NUCLEOTIDE SEQUENCE [LARGE SCALE GENOMIC DNA]</scope>
    <source>
        <strain evidence="11">S238N-H82</strain>
    </source>
</reference>
<organism evidence="11 12">
    <name type="scientific">Branchiostoma floridae</name>
    <name type="common">Florida lancelet</name>
    <name type="synonym">Amphioxus</name>
    <dbReference type="NCBI Taxonomy" id="7739"/>
    <lineage>
        <taxon>Eukaryota</taxon>
        <taxon>Metazoa</taxon>
        <taxon>Chordata</taxon>
        <taxon>Cephalochordata</taxon>
        <taxon>Leptocardii</taxon>
        <taxon>Amphioxiformes</taxon>
        <taxon>Branchiostomatidae</taxon>
        <taxon>Branchiostoma</taxon>
    </lineage>
</organism>
<dbReference type="GO" id="GO:0009247">
    <property type="term" value="P:glycolipid biosynthetic process"/>
    <property type="evidence" value="ECO:0007669"/>
    <property type="project" value="InterPro"/>
</dbReference>
<evidence type="ECO:0000256" key="2">
    <source>
        <dbReference type="ARBA" id="ARBA00008124"/>
    </source>
</evidence>
<evidence type="ECO:0000256" key="8">
    <source>
        <dbReference type="ARBA" id="ARBA00023136"/>
    </source>
</evidence>
<dbReference type="GO" id="GO:0001733">
    <property type="term" value="F:galactosylceramide sulfotransferase activity"/>
    <property type="evidence" value="ECO:0007669"/>
    <property type="project" value="InterPro"/>
</dbReference>
<dbReference type="Pfam" id="PF06990">
    <property type="entry name" value="Gal-3-0_sulfotr"/>
    <property type="match status" value="1"/>
</dbReference>
<evidence type="ECO:0000256" key="10">
    <source>
        <dbReference type="SAM" id="Phobius"/>
    </source>
</evidence>
<dbReference type="Gene3D" id="3.40.50.300">
    <property type="entry name" value="P-loop containing nucleotide triphosphate hydrolases"/>
    <property type="match status" value="1"/>
</dbReference>
<dbReference type="KEGG" id="bfo:118405780"/>
<reference evidence="12" key="2">
    <citation type="submission" date="2025-08" db="UniProtKB">
        <authorList>
            <consortium name="RefSeq"/>
        </authorList>
    </citation>
    <scope>IDENTIFICATION</scope>
    <source>
        <strain evidence="12">S238N-H82</strain>
        <tissue evidence="12">Testes</tissue>
    </source>
</reference>
<keyword evidence="4 10" id="KW-0812">Transmembrane</keyword>
<keyword evidence="5" id="KW-0735">Signal-anchor</keyword>
<gene>
    <name evidence="12" type="primary">LOC118405780</name>
</gene>
<dbReference type="InterPro" id="IPR009729">
    <property type="entry name" value="Gal-3-0_sulfotransfrase"/>
</dbReference>
<dbReference type="PANTHER" id="PTHR14647:SF87">
    <property type="entry name" value="PUTATIVE-RELATED"/>
    <property type="match status" value="1"/>
</dbReference>
<keyword evidence="3" id="KW-0808">Transferase</keyword>
<evidence type="ECO:0000256" key="6">
    <source>
        <dbReference type="ARBA" id="ARBA00022989"/>
    </source>
</evidence>
<accession>A0A9J7K8V5</accession>
<evidence type="ECO:0000256" key="3">
    <source>
        <dbReference type="ARBA" id="ARBA00022679"/>
    </source>
</evidence>
<dbReference type="InterPro" id="IPR027417">
    <property type="entry name" value="P-loop_NTPase"/>
</dbReference>
<dbReference type="GO" id="GO:0008146">
    <property type="term" value="F:sulfotransferase activity"/>
    <property type="evidence" value="ECO:0000318"/>
    <property type="project" value="GO_Central"/>
</dbReference>
<evidence type="ECO:0000256" key="9">
    <source>
        <dbReference type="ARBA" id="ARBA00023180"/>
    </source>
</evidence>
<dbReference type="GO" id="GO:0000139">
    <property type="term" value="C:Golgi membrane"/>
    <property type="evidence" value="ECO:0007669"/>
    <property type="project" value="UniProtKB-SubCell"/>
</dbReference>
<name>A0A9J7K8V5_BRAFL</name>
<evidence type="ECO:0000256" key="1">
    <source>
        <dbReference type="ARBA" id="ARBA00004323"/>
    </source>
</evidence>
<sequence>MAIRLRRQVMILFAIIICMCFVMLLTRDSKSCSTDRSELRKFEVDTFKIPGNTWGQREDDHTSEIVLKRAKTTVNSKTSTKFVPPICRPRTKLALVKTHKTGGTTTMQILHRLAYLKNLSLVLPTVTHPGRMNTFYPHKLTPDRYLPPLQGHQYDMLTYHTIYDREKYIKLVGQEASFITILREPLSHLKSQFNFYNFVQRFNISGKEPFDKFLEDIEMYDKSKPSHLGSRSPMSYDLGMPRDIIVDITQHSYQRIHGQPLNTTTVRYIQDFLKKLSKEMDLVMIMEYFDESLVMLKRLMCWELKDILYYKALSFEYATKEKQVPPTLVENHRKWDTVDYHLYEHFVKIFKQKKKDIGLDFTREVENFQKINMAVRIHCSETASEGKEDLIIQETKWNKAFVVTQEFCTIMKYGQLCYMTLLMDRNHRYRNPKVKNKKLSSAHLYAPQYCNLCSRISTDCTMGEYVTHILHENYVNRYDSSFSRNRHTVDGQNQEDFHV</sequence>
<keyword evidence="11" id="KW-1185">Reference proteome</keyword>
<feature type="transmembrane region" description="Helical" evidence="10">
    <location>
        <begin position="9"/>
        <end position="26"/>
    </location>
</feature>
<evidence type="ECO:0000313" key="11">
    <source>
        <dbReference type="Proteomes" id="UP000001554"/>
    </source>
</evidence>
<evidence type="ECO:0000256" key="7">
    <source>
        <dbReference type="ARBA" id="ARBA00023034"/>
    </source>
</evidence>
<dbReference type="PANTHER" id="PTHR14647">
    <property type="entry name" value="GALACTOSE-3-O-SULFOTRANSFERASE"/>
    <property type="match status" value="1"/>
</dbReference>
<proteinExistence type="inferred from homology"/>
<comment type="subcellular location">
    <subcellularLocation>
        <location evidence="1">Golgi apparatus membrane</location>
        <topology evidence="1">Single-pass type II membrane protein</topology>
    </subcellularLocation>
</comment>
<dbReference type="Proteomes" id="UP000001554">
    <property type="component" value="Chromosome 18"/>
</dbReference>
<keyword evidence="9" id="KW-0325">Glycoprotein</keyword>
<keyword evidence="7" id="KW-0333">Golgi apparatus</keyword>